<dbReference type="AlphaFoldDB" id="A0A2N7F5E5"/>
<dbReference type="Proteomes" id="UP000235330">
    <property type="component" value="Unassembled WGS sequence"/>
</dbReference>
<dbReference type="InterPro" id="IPR009468">
    <property type="entry name" value="DUF1090"/>
</dbReference>
<feature type="signal peptide" evidence="2">
    <location>
        <begin position="1"/>
        <end position="23"/>
    </location>
</feature>
<name>A0A2N7F5E5_VIBSP</name>
<feature type="coiled-coil region" evidence="1">
    <location>
        <begin position="75"/>
        <end position="128"/>
    </location>
</feature>
<dbReference type="Pfam" id="PF06476">
    <property type="entry name" value="DUF1090"/>
    <property type="match status" value="1"/>
</dbReference>
<dbReference type="EMBL" id="MCWU01000085">
    <property type="protein sequence ID" value="PMJ60890.1"/>
    <property type="molecule type" value="Genomic_DNA"/>
</dbReference>
<evidence type="ECO:0000313" key="3">
    <source>
        <dbReference type="EMBL" id="PMJ60890.1"/>
    </source>
</evidence>
<dbReference type="RefSeq" id="WP_102474949.1">
    <property type="nucleotide sequence ID" value="NZ_CAWNSL010000051.1"/>
</dbReference>
<sequence>MFKNHTNLLLSLPLFFLPLAALASDCSEKVGCDKKACEIQHKMEIAKINGHTEKLNGLSDALEQVNAYCSNDDLKDELSEKIEDSQDEILEYRSDLSEAVTYQEEDKIVKYKTKIEEEQRKIEHFEKELSLLP</sequence>
<evidence type="ECO:0000256" key="2">
    <source>
        <dbReference type="SAM" id="SignalP"/>
    </source>
</evidence>
<evidence type="ECO:0008006" key="5">
    <source>
        <dbReference type="Google" id="ProtNLM"/>
    </source>
</evidence>
<feature type="chain" id="PRO_5014795451" description="DUF1090 domain-containing protein" evidence="2">
    <location>
        <begin position="24"/>
        <end position="133"/>
    </location>
</feature>
<accession>A0A2N7F5E5</accession>
<evidence type="ECO:0000256" key="1">
    <source>
        <dbReference type="SAM" id="Coils"/>
    </source>
</evidence>
<reference evidence="4" key="1">
    <citation type="submission" date="2016-07" db="EMBL/GenBank/DDBJ databases">
        <title>Nontailed viruses are major unrecognized killers of bacteria in the ocean.</title>
        <authorList>
            <person name="Kauffman K."/>
            <person name="Hussain F."/>
            <person name="Yang J."/>
            <person name="Arevalo P."/>
            <person name="Brown J."/>
            <person name="Cutler M."/>
            <person name="Kelly L."/>
            <person name="Polz M.F."/>
        </authorList>
    </citation>
    <scope>NUCLEOTIDE SEQUENCE [LARGE SCALE GENOMIC DNA]</scope>
    <source>
        <strain evidence="4">10N.261.55.E11</strain>
    </source>
</reference>
<keyword evidence="1" id="KW-0175">Coiled coil</keyword>
<proteinExistence type="predicted"/>
<gene>
    <name evidence="3" type="ORF">BCU17_06975</name>
</gene>
<organism evidence="3 4">
    <name type="scientific">Vibrio splendidus</name>
    <dbReference type="NCBI Taxonomy" id="29497"/>
    <lineage>
        <taxon>Bacteria</taxon>
        <taxon>Pseudomonadati</taxon>
        <taxon>Pseudomonadota</taxon>
        <taxon>Gammaproteobacteria</taxon>
        <taxon>Vibrionales</taxon>
        <taxon>Vibrionaceae</taxon>
        <taxon>Vibrio</taxon>
    </lineage>
</organism>
<evidence type="ECO:0000313" key="4">
    <source>
        <dbReference type="Proteomes" id="UP000235330"/>
    </source>
</evidence>
<keyword evidence="2" id="KW-0732">Signal</keyword>
<protein>
    <recommendedName>
        <fullName evidence="5">DUF1090 domain-containing protein</fullName>
    </recommendedName>
</protein>
<comment type="caution">
    <text evidence="3">The sequence shown here is derived from an EMBL/GenBank/DDBJ whole genome shotgun (WGS) entry which is preliminary data.</text>
</comment>